<reference evidence="1 2" key="1">
    <citation type="journal article" date="2014" name="PLoS ONE">
        <title>Global Analysis of Gene Expression Profiles in Physic Nut (Jatropha curcas L.) Seedlings Exposed to Salt Stress.</title>
        <authorList>
            <person name="Zhang L."/>
            <person name="Zhang C."/>
            <person name="Wu P."/>
            <person name="Chen Y."/>
            <person name="Li M."/>
            <person name="Jiang H."/>
            <person name="Wu G."/>
        </authorList>
    </citation>
    <scope>NUCLEOTIDE SEQUENCE [LARGE SCALE GENOMIC DNA]</scope>
    <source>
        <strain evidence="2">cv. GZQX0401</strain>
        <tissue evidence="1">Young leaves</tissue>
    </source>
</reference>
<dbReference type="PANTHER" id="PTHR48055">
    <property type="entry name" value="LEUCINE-RICH REPEAT RECEPTOR PROTEIN KINASE EMS1"/>
    <property type="match status" value="1"/>
</dbReference>
<dbReference type="GO" id="GO:0016020">
    <property type="term" value="C:membrane"/>
    <property type="evidence" value="ECO:0007669"/>
    <property type="project" value="TreeGrafter"/>
</dbReference>
<sequence>MFTGKRPTASDFQDDLNLHAFVERSFSYEVMDIVDSRILSEEERWYFEEGIVSILKVGLACSMDQPRERLPIPNAINELRKIKSNYLKRRLEQEQRNTYQIGGPSAPNH</sequence>
<evidence type="ECO:0000313" key="2">
    <source>
        <dbReference type="Proteomes" id="UP000027138"/>
    </source>
</evidence>
<dbReference type="Proteomes" id="UP000027138">
    <property type="component" value="Unassembled WGS sequence"/>
</dbReference>
<evidence type="ECO:0008006" key="3">
    <source>
        <dbReference type="Google" id="ProtNLM"/>
    </source>
</evidence>
<name>A0A067LPU1_JATCU</name>
<dbReference type="STRING" id="180498.A0A067LPU1"/>
<dbReference type="EMBL" id="KK914203">
    <property type="protein sequence ID" value="KDP46930.1"/>
    <property type="molecule type" value="Genomic_DNA"/>
</dbReference>
<dbReference type="AlphaFoldDB" id="A0A067LPU1"/>
<keyword evidence="2" id="KW-1185">Reference proteome</keyword>
<dbReference type="Gene3D" id="1.10.510.10">
    <property type="entry name" value="Transferase(Phosphotransferase) domain 1"/>
    <property type="match status" value="1"/>
</dbReference>
<accession>A0A067LPU1</accession>
<dbReference type="InterPro" id="IPR051564">
    <property type="entry name" value="LRR_receptor-like_kinase"/>
</dbReference>
<evidence type="ECO:0000313" key="1">
    <source>
        <dbReference type="EMBL" id="KDP46930.1"/>
    </source>
</evidence>
<gene>
    <name evidence="1" type="ORF">JCGZ_08918</name>
</gene>
<proteinExistence type="predicted"/>
<dbReference type="PANTHER" id="PTHR48055:SF57">
    <property type="entry name" value="PROTEIN KINASE DOMAIN-CONTAINING PROTEIN"/>
    <property type="match status" value="1"/>
</dbReference>
<protein>
    <recommendedName>
        <fullName evidence="3">Serine-threonine/tyrosine-protein kinase catalytic domain-containing protein</fullName>
    </recommendedName>
</protein>
<dbReference type="OrthoDB" id="825382at2759"/>
<organism evidence="1 2">
    <name type="scientific">Jatropha curcas</name>
    <name type="common">Barbados nut</name>
    <dbReference type="NCBI Taxonomy" id="180498"/>
    <lineage>
        <taxon>Eukaryota</taxon>
        <taxon>Viridiplantae</taxon>
        <taxon>Streptophyta</taxon>
        <taxon>Embryophyta</taxon>
        <taxon>Tracheophyta</taxon>
        <taxon>Spermatophyta</taxon>
        <taxon>Magnoliopsida</taxon>
        <taxon>eudicotyledons</taxon>
        <taxon>Gunneridae</taxon>
        <taxon>Pentapetalae</taxon>
        <taxon>rosids</taxon>
        <taxon>fabids</taxon>
        <taxon>Malpighiales</taxon>
        <taxon>Euphorbiaceae</taxon>
        <taxon>Crotonoideae</taxon>
        <taxon>Jatropheae</taxon>
        <taxon>Jatropha</taxon>
    </lineage>
</organism>